<gene>
    <name evidence="2" type="ORF">T05_1729</name>
</gene>
<name>A0A0V0UC26_9BILA</name>
<keyword evidence="1" id="KW-0812">Transmembrane</keyword>
<keyword evidence="3" id="KW-1185">Reference proteome</keyword>
<evidence type="ECO:0000256" key="1">
    <source>
        <dbReference type="SAM" id="Phobius"/>
    </source>
</evidence>
<protein>
    <submittedName>
        <fullName evidence="2">Uncharacterized protein</fullName>
    </submittedName>
</protein>
<proteinExistence type="predicted"/>
<dbReference type="EMBL" id="JYDJ01000024">
    <property type="protein sequence ID" value="KRX48810.1"/>
    <property type="molecule type" value="Genomic_DNA"/>
</dbReference>
<comment type="caution">
    <text evidence="2">The sequence shown here is derived from an EMBL/GenBank/DDBJ whole genome shotgun (WGS) entry which is preliminary data.</text>
</comment>
<evidence type="ECO:0000313" key="2">
    <source>
        <dbReference type="EMBL" id="KRX48810.1"/>
    </source>
</evidence>
<feature type="transmembrane region" description="Helical" evidence="1">
    <location>
        <begin position="105"/>
        <end position="126"/>
    </location>
</feature>
<dbReference type="Proteomes" id="UP000055048">
    <property type="component" value="Unassembled WGS sequence"/>
</dbReference>
<accession>A0A0V0UC26</accession>
<keyword evidence="1" id="KW-1133">Transmembrane helix</keyword>
<keyword evidence="1" id="KW-0472">Membrane</keyword>
<evidence type="ECO:0000313" key="3">
    <source>
        <dbReference type="Proteomes" id="UP000055048"/>
    </source>
</evidence>
<dbReference type="AlphaFoldDB" id="A0A0V0UC26"/>
<reference evidence="2 3" key="1">
    <citation type="submission" date="2015-01" db="EMBL/GenBank/DDBJ databases">
        <title>Evolution of Trichinella species and genotypes.</title>
        <authorList>
            <person name="Korhonen P.K."/>
            <person name="Edoardo P."/>
            <person name="Giuseppe L.R."/>
            <person name="Gasser R.B."/>
        </authorList>
    </citation>
    <scope>NUCLEOTIDE SEQUENCE [LARGE SCALE GENOMIC DNA]</scope>
    <source>
        <strain evidence="2">ISS417</strain>
    </source>
</reference>
<sequence length="160" mass="17872">MNSIVRVHDAEFCLRPLKCAIKHGKHNKFENKKRSTERKEITAETLNCVIFQIVQLCRCDNCFISVQIKVSDCHKLGAKSENSNKINAMNIKYPLQNLSGSKNLFLIYTLLVIGICSMCGACQAVGDLKISLRSGSIASMQNALISSVRERKYSFLLITG</sequence>
<organism evidence="2 3">
    <name type="scientific">Trichinella murrelli</name>
    <dbReference type="NCBI Taxonomy" id="144512"/>
    <lineage>
        <taxon>Eukaryota</taxon>
        <taxon>Metazoa</taxon>
        <taxon>Ecdysozoa</taxon>
        <taxon>Nematoda</taxon>
        <taxon>Enoplea</taxon>
        <taxon>Dorylaimia</taxon>
        <taxon>Trichinellida</taxon>
        <taxon>Trichinellidae</taxon>
        <taxon>Trichinella</taxon>
    </lineage>
</organism>